<dbReference type="SMART" id="SM00184">
    <property type="entry name" value="RING"/>
    <property type="match status" value="1"/>
</dbReference>
<evidence type="ECO:0000313" key="1">
    <source>
        <dbReference type="EMBL" id="KAK7253950.1"/>
    </source>
</evidence>
<proteinExistence type="predicted"/>
<dbReference type="KEGG" id="aaf:AURANDRAFT_36689"/>
<evidence type="ECO:0000313" key="2">
    <source>
        <dbReference type="Proteomes" id="UP001363151"/>
    </source>
</evidence>
<dbReference type="PANTHER" id="PTHR46225">
    <property type="entry name" value="C3H4 TYPE ZINC FINGER PROTEIN"/>
    <property type="match status" value="1"/>
</dbReference>
<dbReference type="Pfam" id="PF13639">
    <property type="entry name" value="zf-RING_2"/>
    <property type="match status" value="1"/>
</dbReference>
<keyword evidence="2" id="KW-1185">Reference proteome</keyword>
<accession>A0ABR1GD50</accession>
<dbReference type="Proteomes" id="UP001363151">
    <property type="component" value="Unassembled WGS sequence"/>
</dbReference>
<dbReference type="InterPro" id="IPR013083">
    <property type="entry name" value="Znf_RING/FYVE/PHD"/>
</dbReference>
<comment type="caution">
    <text evidence="1">The sequence shown here is derived from an EMBL/GenBank/DDBJ whole genome shotgun (WGS) entry which is preliminary data.</text>
</comment>
<sequence>MAAAPADVENPLLAADAPADVEVELAETGGGSGGGSAPAFEVPEPLEREEPSAGARRGRRLLRLLNVSDPSVLFYGACLVNLPQVVVLACVFFFEWDADLDVCDATARAQWRVWGFFHGLRLAATTVVAGLRWRFAPRPPPDADRASRRRYLVMVTNARNSLDALALIWFVVGNMWLLGGADDSCAEAGKSPIYVTDVVMLVVQYGQICLPCIFAIAMVPVFCFCLPCVIRLLASLHDPVAGRGATKRDLARLPTVPYSENMELLKGEDPCCSVCISDYEKGDKLRVLPCKHLFHVDCVDQWLSVNATCPLCRKSIFVDDPEEPDEEAPPEAADVDDDDDAAAPAGDDGVDAARVVASIT</sequence>
<dbReference type="SUPFAM" id="SSF57850">
    <property type="entry name" value="RING/U-box"/>
    <property type="match status" value="1"/>
</dbReference>
<dbReference type="EMBL" id="JBBJCI010000033">
    <property type="protein sequence ID" value="KAK7253950.1"/>
    <property type="molecule type" value="Genomic_DNA"/>
</dbReference>
<reference evidence="1 2" key="1">
    <citation type="submission" date="2024-03" db="EMBL/GenBank/DDBJ databases">
        <title>Aureococcus anophagefferens CCMP1851 and Kratosvirus quantuckense: Draft genome of a second virus-susceptible host strain in the model system.</title>
        <authorList>
            <person name="Chase E."/>
            <person name="Truchon A.R."/>
            <person name="Schepens W."/>
            <person name="Wilhelm S.W."/>
        </authorList>
    </citation>
    <scope>NUCLEOTIDE SEQUENCE [LARGE SCALE GENOMIC DNA]</scope>
    <source>
        <strain evidence="1 2">CCMP1851</strain>
    </source>
</reference>
<dbReference type="InterPro" id="IPR001841">
    <property type="entry name" value="Znf_RING"/>
</dbReference>
<dbReference type="GO" id="GO:0016740">
    <property type="term" value="F:transferase activity"/>
    <property type="evidence" value="ECO:0007669"/>
    <property type="project" value="UniProtKB-KW"/>
</dbReference>
<dbReference type="Gene3D" id="3.30.40.10">
    <property type="entry name" value="Zinc/RING finger domain, C3HC4 (zinc finger)"/>
    <property type="match status" value="1"/>
</dbReference>
<keyword evidence="1" id="KW-0808">Transferase</keyword>
<gene>
    <name evidence="1" type="ORF">SO694_00003534</name>
</gene>
<dbReference type="PROSITE" id="PS50089">
    <property type="entry name" value="ZF_RING_2"/>
    <property type="match status" value="1"/>
</dbReference>
<dbReference type="PANTHER" id="PTHR46225:SF19">
    <property type="entry name" value="RING-TYPE DOMAIN-CONTAINING PROTEIN"/>
    <property type="match status" value="1"/>
</dbReference>
<organism evidence="1 2">
    <name type="scientific">Aureococcus anophagefferens</name>
    <name type="common">Harmful bloom alga</name>
    <dbReference type="NCBI Taxonomy" id="44056"/>
    <lineage>
        <taxon>Eukaryota</taxon>
        <taxon>Sar</taxon>
        <taxon>Stramenopiles</taxon>
        <taxon>Ochrophyta</taxon>
        <taxon>Pelagophyceae</taxon>
        <taxon>Pelagomonadales</taxon>
        <taxon>Pelagomonadaceae</taxon>
        <taxon>Aureococcus</taxon>
    </lineage>
</organism>
<dbReference type="GO" id="GO:0008270">
    <property type="term" value="F:zinc ion binding"/>
    <property type="evidence" value="ECO:0007669"/>
    <property type="project" value="UniProtKB-KW"/>
</dbReference>
<protein>
    <submittedName>
        <fullName evidence="1">Ubiquitin-protein transferase</fullName>
    </submittedName>
</protein>
<name>A0ABR1GD50_AURAN</name>